<evidence type="ECO:0000313" key="1">
    <source>
        <dbReference type="EMBL" id="SDQ96662.1"/>
    </source>
</evidence>
<gene>
    <name evidence="1" type="ORF">SAMN04489742_3287</name>
</gene>
<sequence>MALDTSPLQDWPAPSAIDAAAGAIAKQGAAVDTAVGSVATTWSFLERHYEAPEQNDVLTVFRNITPHGEAVKTAAEDAKKALEAFSSGVERLLETRRTLLADVQAFRNDPPRVDPSDPDSEVLPLAEAQLDFRIQDLVYQYQELEIACASAIMAINGGPKSDMGALAGPNFALIPAAAGNYGSLYTFKSVEVEAYRTVPVPWQEYRFTPFDPGKLTAAERAGSRFLRIDGREISIHDPEHPDFGRTQQERYWRTTYGTKMDWRPEVNQTAYRNIPAYQERVKANRNNWKPDVPASQTPSWYQLPDGLKGIKAGGTALSVAMAGVTFADERAKEYNDLLQQNPSLSEDDRDFRANEVATVKTATKTTVDFAAGLTGAAVGTAIGGPVGTIVGFGVGMFVAYATDVELPDWLGEKSIKDQAADGAVELYDGAKDMISGGWEAVFG</sequence>
<organism evidence="1 2">
    <name type="scientific">Crystallibacter crystallopoietes</name>
    <dbReference type="NCBI Taxonomy" id="37928"/>
    <lineage>
        <taxon>Bacteria</taxon>
        <taxon>Bacillati</taxon>
        <taxon>Actinomycetota</taxon>
        <taxon>Actinomycetes</taxon>
        <taxon>Micrococcales</taxon>
        <taxon>Micrococcaceae</taxon>
        <taxon>Crystallibacter</taxon>
    </lineage>
</organism>
<dbReference type="Proteomes" id="UP000181917">
    <property type="component" value="Unassembled WGS sequence"/>
</dbReference>
<name>A0A1H1F6R3_9MICC</name>
<dbReference type="AlphaFoldDB" id="A0A1H1F6R3"/>
<proteinExistence type="predicted"/>
<dbReference type="EMBL" id="FNKH01000002">
    <property type="protein sequence ID" value="SDQ96662.1"/>
    <property type="molecule type" value="Genomic_DNA"/>
</dbReference>
<accession>A0A1H1F6R3</accession>
<keyword evidence="2" id="KW-1185">Reference proteome</keyword>
<evidence type="ECO:0000313" key="2">
    <source>
        <dbReference type="Proteomes" id="UP000181917"/>
    </source>
</evidence>
<reference evidence="1 2" key="1">
    <citation type="submission" date="2016-10" db="EMBL/GenBank/DDBJ databases">
        <authorList>
            <person name="de Groot N.N."/>
        </authorList>
    </citation>
    <scope>NUCLEOTIDE SEQUENCE [LARGE SCALE GENOMIC DNA]</scope>
    <source>
        <strain evidence="1 2">DSM 20117</strain>
    </source>
</reference>
<evidence type="ECO:0008006" key="3">
    <source>
        <dbReference type="Google" id="ProtNLM"/>
    </source>
</evidence>
<protein>
    <recommendedName>
        <fullName evidence="3">WXG100 family type VII secretion target</fullName>
    </recommendedName>
</protein>
<dbReference type="KEGG" id="acry:AC20117_01055"/>
<dbReference type="STRING" id="37928.SAMN04489742_3287"/>